<evidence type="ECO:0000313" key="2">
    <source>
        <dbReference type="Proteomes" id="UP000515570"/>
    </source>
</evidence>
<gene>
    <name evidence="1" type="ORF">HW450_06650</name>
</gene>
<dbReference type="Proteomes" id="UP000515570">
    <property type="component" value="Chromosome"/>
</dbReference>
<dbReference type="AlphaFoldDB" id="A0A7G5FIC8"/>
<proteinExistence type="predicted"/>
<keyword evidence="2" id="KW-1185">Reference proteome</keyword>
<organism evidence="1 2">
    <name type="scientific">Corynebacterium hindlerae</name>
    <dbReference type="NCBI Taxonomy" id="699041"/>
    <lineage>
        <taxon>Bacteria</taxon>
        <taxon>Bacillati</taxon>
        <taxon>Actinomycetota</taxon>
        <taxon>Actinomycetes</taxon>
        <taxon>Mycobacteriales</taxon>
        <taxon>Corynebacteriaceae</taxon>
        <taxon>Corynebacterium</taxon>
    </lineage>
</organism>
<protein>
    <recommendedName>
        <fullName evidence="3">Glutaredoxin</fullName>
    </recommendedName>
</protein>
<reference evidence="1 2" key="1">
    <citation type="submission" date="2020-07" db="EMBL/GenBank/DDBJ databases">
        <title>non toxigenic Corynebacterium sp. nov from a clinical source.</title>
        <authorList>
            <person name="Bernier A.-M."/>
            <person name="Bernard K."/>
        </authorList>
    </citation>
    <scope>NUCLEOTIDE SEQUENCE [LARGE SCALE GENOMIC DNA]</scope>
    <source>
        <strain evidence="2">NML 93-0612</strain>
    </source>
</reference>
<sequence>MKILVWSKTDIECQQCRITKHQLKKQRIPHEVLMLADHPDKVSEFKDRQLFAAPVVQVLADGGAELDIWCGLRLEKLDKLARDYHGAAV</sequence>
<dbReference type="RefSeq" id="WP_182387188.1">
    <property type="nucleotide sequence ID" value="NZ_CP059833.1"/>
</dbReference>
<accession>A0A7G5FIC8</accession>
<dbReference type="Gene3D" id="3.40.30.10">
    <property type="entry name" value="Glutaredoxin"/>
    <property type="match status" value="1"/>
</dbReference>
<evidence type="ECO:0008006" key="3">
    <source>
        <dbReference type="Google" id="ProtNLM"/>
    </source>
</evidence>
<dbReference type="EMBL" id="CP059833">
    <property type="protein sequence ID" value="QMV86369.1"/>
    <property type="molecule type" value="Genomic_DNA"/>
</dbReference>
<name>A0A7G5FIC8_9CORY</name>
<evidence type="ECO:0000313" key="1">
    <source>
        <dbReference type="EMBL" id="QMV86369.1"/>
    </source>
</evidence>